<name>A0AAD6GJB1_9EURO</name>
<proteinExistence type="predicted"/>
<protein>
    <submittedName>
        <fullName evidence="1">Uncharacterized protein</fullName>
    </submittedName>
</protein>
<evidence type="ECO:0000313" key="2">
    <source>
        <dbReference type="Proteomes" id="UP001220324"/>
    </source>
</evidence>
<accession>A0AAD6GJB1</accession>
<organism evidence="1 2">
    <name type="scientific">Penicillium frequentans</name>
    <dbReference type="NCBI Taxonomy" id="3151616"/>
    <lineage>
        <taxon>Eukaryota</taxon>
        <taxon>Fungi</taxon>
        <taxon>Dikarya</taxon>
        <taxon>Ascomycota</taxon>
        <taxon>Pezizomycotina</taxon>
        <taxon>Eurotiomycetes</taxon>
        <taxon>Eurotiomycetidae</taxon>
        <taxon>Eurotiales</taxon>
        <taxon>Aspergillaceae</taxon>
        <taxon>Penicillium</taxon>
    </lineage>
</organism>
<comment type="caution">
    <text evidence="1">The sequence shown here is derived from an EMBL/GenBank/DDBJ whole genome shotgun (WGS) entry which is preliminary data.</text>
</comment>
<dbReference type="EMBL" id="JAQIZZ010000002">
    <property type="protein sequence ID" value="KAJ5552131.1"/>
    <property type="molecule type" value="Genomic_DNA"/>
</dbReference>
<dbReference type="Proteomes" id="UP001220324">
    <property type="component" value="Unassembled WGS sequence"/>
</dbReference>
<gene>
    <name evidence="1" type="ORF">N7494_001509</name>
</gene>
<evidence type="ECO:0000313" key="1">
    <source>
        <dbReference type="EMBL" id="KAJ5552131.1"/>
    </source>
</evidence>
<reference evidence="1 2" key="1">
    <citation type="journal article" date="2023" name="IMA Fungus">
        <title>Comparative genomic study of the Penicillium genus elucidates a diverse pangenome and 15 lateral gene transfer events.</title>
        <authorList>
            <person name="Petersen C."/>
            <person name="Sorensen T."/>
            <person name="Nielsen M.R."/>
            <person name="Sondergaard T.E."/>
            <person name="Sorensen J.L."/>
            <person name="Fitzpatrick D.A."/>
            <person name="Frisvad J.C."/>
            <person name="Nielsen K.L."/>
        </authorList>
    </citation>
    <scope>NUCLEOTIDE SEQUENCE [LARGE SCALE GENOMIC DNA]</scope>
    <source>
        <strain evidence="1 2">IBT 35679</strain>
    </source>
</reference>
<dbReference type="AlphaFoldDB" id="A0AAD6GJB1"/>
<keyword evidence="2" id="KW-1185">Reference proteome</keyword>
<sequence>MDHVKGNSGALLPRQWEWTPEKANHGEEGFLPRSDAVYRVPSRANIVILCIGCLNDMNMNMGMDSSHLVSAMRCDTEDLKFDVFKTA</sequence>